<evidence type="ECO:0000313" key="7">
    <source>
        <dbReference type="EMBL" id="KZB62345.1"/>
    </source>
</evidence>
<dbReference type="OrthoDB" id="9805314at2"/>
<reference evidence="7 8" key="1">
    <citation type="submission" date="2015-12" db="EMBL/GenBank/DDBJ databases">
        <title>Genome sequence of Thalassospira lucentensis MCCC 1A02072.</title>
        <authorList>
            <person name="Lu L."/>
            <person name="Lai Q."/>
            <person name="Shao Z."/>
            <person name="Qian P."/>
        </authorList>
    </citation>
    <scope>NUCLEOTIDE SEQUENCE [LARGE SCALE GENOMIC DNA]</scope>
    <source>
        <strain evidence="7 8">MCCC 1A02072</strain>
    </source>
</reference>
<name>A0A154L2N9_9PROT</name>
<dbReference type="AlphaFoldDB" id="A0A154L2N9"/>
<evidence type="ECO:0000256" key="4">
    <source>
        <dbReference type="ARBA" id="ARBA00022989"/>
    </source>
</evidence>
<evidence type="ECO:0000256" key="1">
    <source>
        <dbReference type="ARBA" id="ARBA00004141"/>
    </source>
</evidence>
<comment type="subcellular location">
    <subcellularLocation>
        <location evidence="1">Membrane</location>
        <topology evidence="1">Multi-pass membrane protein</topology>
    </subcellularLocation>
</comment>
<dbReference type="RefSeq" id="WP_062952918.1">
    <property type="nucleotide sequence ID" value="NZ_CP136684.1"/>
</dbReference>
<sequence length="245" mass="26740">MFEWVTDPHMWMGLATLTALEIVLGIDNIVFLSVIVSKLPQNQQKSARRIGLIGAMGMRLVLLACIAWVMELTAPMFSAFGQEVSGRDLILIVGGLFLIAKASKEIHHTIDEPEEHGPGKIMSGFAMTIAQIMLLDIIFSLDSVITAVGLVDHISIMMIAVVLSVLVMLAAAKTIGDFVEKHPSVKMLALAFLILVGFVLLLDGVEIHVPKGYIYFAMAFSLGVETLNLINQKRKRKAKELGATK</sequence>
<evidence type="ECO:0000313" key="8">
    <source>
        <dbReference type="Proteomes" id="UP000076335"/>
    </source>
</evidence>
<accession>A0A154L2N9</accession>
<proteinExistence type="inferred from homology"/>
<feature type="transmembrane region" description="Helical" evidence="6">
    <location>
        <begin position="184"/>
        <end position="201"/>
    </location>
</feature>
<comment type="caution">
    <text evidence="7">The sequence shown here is derived from an EMBL/GenBank/DDBJ whole genome shotgun (WGS) entry which is preliminary data.</text>
</comment>
<gene>
    <name evidence="7" type="ORF">AUP42_05215</name>
</gene>
<keyword evidence="3 6" id="KW-0812">Transmembrane</keyword>
<evidence type="ECO:0000256" key="3">
    <source>
        <dbReference type="ARBA" id="ARBA00022692"/>
    </source>
</evidence>
<evidence type="ECO:0000256" key="2">
    <source>
        <dbReference type="ARBA" id="ARBA00007511"/>
    </source>
</evidence>
<organism evidence="7 8">
    <name type="scientific">Thalassospira lucentensis</name>
    <dbReference type="NCBI Taxonomy" id="168935"/>
    <lineage>
        <taxon>Bacteria</taxon>
        <taxon>Pseudomonadati</taxon>
        <taxon>Pseudomonadota</taxon>
        <taxon>Alphaproteobacteria</taxon>
        <taxon>Rhodospirillales</taxon>
        <taxon>Thalassospiraceae</taxon>
        <taxon>Thalassospira</taxon>
    </lineage>
</organism>
<dbReference type="Pfam" id="PF03741">
    <property type="entry name" value="TerC"/>
    <property type="match status" value="1"/>
</dbReference>
<feature type="transmembrane region" description="Helical" evidence="6">
    <location>
        <begin position="213"/>
        <end position="230"/>
    </location>
</feature>
<keyword evidence="5 6" id="KW-0472">Membrane</keyword>
<dbReference type="Proteomes" id="UP000076335">
    <property type="component" value="Unassembled WGS sequence"/>
</dbReference>
<keyword evidence="4 6" id="KW-1133">Transmembrane helix</keyword>
<dbReference type="PANTHER" id="PTHR30238">
    <property type="entry name" value="MEMBRANE BOUND PREDICTED REDOX MODULATOR"/>
    <property type="match status" value="1"/>
</dbReference>
<dbReference type="InterPro" id="IPR005496">
    <property type="entry name" value="Integral_membrane_TerC"/>
</dbReference>
<dbReference type="GO" id="GO:0016020">
    <property type="term" value="C:membrane"/>
    <property type="evidence" value="ECO:0007669"/>
    <property type="project" value="UniProtKB-SubCell"/>
</dbReference>
<dbReference type="EMBL" id="LPVY01000021">
    <property type="protein sequence ID" value="KZB62345.1"/>
    <property type="molecule type" value="Genomic_DNA"/>
</dbReference>
<dbReference type="PANTHER" id="PTHR30238:SF4">
    <property type="entry name" value="SLL1022 PROTEIN"/>
    <property type="match status" value="1"/>
</dbReference>
<feature type="transmembrane region" description="Helical" evidence="6">
    <location>
        <begin position="12"/>
        <end position="37"/>
    </location>
</feature>
<evidence type="ECO:0000256" key="5">
    <source>
        <dbReference type="ARBA" id="ARBA00023136"/>
    </source>
</evidence>
<feature type="transmembrane region" description="Helical" evidence="6">
    <location>
        <begin position="153"/>
        <end position="172"/>
    </location>
</feature>
<evidence type="ECO:0000256" key="6">
    <source>
        <dbReference type="SAM" id="Phobius"/>
    </source>
</evidence>
<comment type="similarity">
    <text evidence="2">Belongs to the TerC family.</text>
</comment>
<protein>
    <recommendedName>
        <fullName evidence="9">TerC family protein</fullName>
    </recommendedName>
</protein>
<feature type="transmembrane region" description="Helical" evidence="6">
    <location>
        <begin position="49"/>
        <end position="70"/>
    </location>
</feature>
<evidence type="ECO:0008006" key="9">
    <source>
        <dbReference type="Google" id="ProtNLM"/>
    </source>
</evidence>